<dbReference type="NCBIfam" id="TIGR00090">
    <property type="entry name" value="rsfS_iojap_ybeB"/>
    <property type="match status" value="1"/>
</dbReference>
<proteinExistence type="inferred from homology"/>
<dbReference type="InterPro" id="IPR014729">
    <property type="entry name" value="Rossmann-like_a/b/a_fold"/>
</dbReference>
<accession>A0A0A2VUK2</accession>
<dbReference type="Pfam" id="PF01467">
    <property type="entry name" value="CTP_transf_like"/>
    <property type="match status" value="1"/>
</dbReference>
<evidence type="ECO:0000256" key="9">
    <source>
        <dbReference type="ARBA" id="ARBA00023027"/>
    </source>
</evidence>
<comment type="similarity">
    <text evidence="11">Belongs to the eukaryotic NMN adenylyltransferase family.</text>
</comment>
<dbReference type="SUPFAM" id="SSF52374">
    <property type="entry name" value="Nucleotidylyl transferase"/>
    <property type="match status" value="1"/>
</dbReference>
<evidence type="ECO:0000256" key="6">
    <source>
        <dbReference type="ARBA" id="ARBA00022695"/>
    </source>
</evidence>
<evidence type="ECO:0000259" key="12">
    <source>
        <dbReference type="Pfam" id="PF01467"/>
    </source>
</evidence>
<dbReference type="EMBL" id="ANFO01000228">
    <property type="protein sequence ID" value="KGQ11293.1"/>
    <property type="molecule type" value="Genomic_DNA"/>
</dbReference>
<dbReference type="EC" id="2.7.7.1" evidence="11"/>
<reference evidence="13 14" key="1">
    <citation type="submission" date="2012-10" db="EMBL/GenBank/DDBJ databases">
        <title>Genome sequencing and analysis of entomopathogenic fungi Beauveria bassiana D1-5.</title>
        <authorList>
            <person name="Li Q."/>
            <person name="Wang L."/>
            <person name="Zhang Z."/>
            <person name="Wang Q."/>
            <person name="Ren J."/>
            <person name="Wang M."/>
            <person name="Xu W."/>
            <person name="Wang J."/>
            <person name="Lu Y."/>
            <person name="Du Q."/>
            <person name="Sun Z."/>
        </authorList>
    </citation>
    <scope>NUCLEOTIDE SEQUENCE [LARGE SCALE GENOMIC DNA]</scope>
    <source>
        <strain evidence="13 14">D1-5</strain>
    </source>
</reference>
<dbReference type="AlphaFoldDB" id="A0A0A2VUK2"/>
<evidence type="ECO:0000313" key="13">
    <source>
        <dbReference type="EMBL" id="KGQ11293.1"/>
    </source>
</evidence>
<feature type="domain" description="Cytidyltransferase-like" evidence="12">
    <location>
        <begin position="1"/>
        <end position="150"/>
    </location>
</feature>
<evidence type="ECO:0000313" key="14">
    <source>
        <dbReference type="Proteomes" id="UP000030106"/>
    </source>
</evidence>
<evidence type="ECO:0000256" key="10">
    <source>
        <dbReference type="ARBA" id="ARBA00049001"/>
    </source>
</evidence>
<evidence type="ECO:0000256" key="3">
    <source>
        <dbReference type="ARBA" id="ARBA00022491"/>
    </source>
</evidence>
<comment type="caution">
    <text evidence="13">The sequence shown here is derived from an EMBL/GenBank/DDBJ whole genome shotgun (WGS) entry which is preliminary data.</text>
</comment>
<dbReference type="HAMAP" id="MF_01477">
    <property type="entry name" value="Iojap_RsfS"/>
    <property type="match status" value="1"/>
</dbReference>
<evidence type="ECO:0000256" key="7">
    <source>
        <dbReference type="ARBA" id="ARBA00022741"/>
    </source>
</evidence>
<keyword evidence="4 11" id="KW-0662">Pyridine nucleotide biosynthesis</keyword>
<keyword evidence="6 11" id="KW-0548">Nucleotidyltransferase</keyword>
<evidence type="ECO:0000256" key="2">
    <source>
        <dbReference type="ARBA" id="ARBA00022490"/>
    </source>
</evidence>
<dbReference type="SUPFAM" id="SSF81301">
    <property type="entry name" value="Nucleotidyltransferase"/>
    <property type="match status" value="1"/>
</dbReference>
<comment type="catalytic activity">
    <reaction evidence="11">
        <text>nicotinate beta-D-ribonucleotide + ATP + H(+) = deamido-NAD(+) + diphosphate</text>
        <dbReference type="Rhea" id="RHEA:22860"/>
        <dbReference type="ChEBI" id="CHEBI:15378"/>
        <dbReference type="ChEBI" id="CHEBI:30616"/>
        <dbReference type="ChEBI" id="CHEBI:33019"/>
        <dbReference type="ChEBI" id="CHEBI:57502"/>
        <dbReference type="ChEBI" id="CHEBI:58437"/>
        <dbReference type="EC" id="2.7.7.18"/>
    </reaction>
</comment>
<protein>
    <recommendedName>
        <fullName evidence="11">Nicotinamide-nucleotide adenylyltransferase</fullName>
        <ecNumber evidence="11">2.7.7.1</ecNumber>
        <ecNumber evidence="11">2.7.7.18</ecNumber>
    </recommendedName>
</protein>
<dbReference type="GO" id="GO:0017148">
    <property type="term" value="P:negative regulation of translation"/>
    <property type="evidence" value="ECO:0007669"/>
    <property type="project" value="TreeGrafter"/>
</dbReference>
<dbReference type="GO" id="GO:0005524">
    <property type="term" value="F:ATP binding"/>
    <property type="evidence" value="ECO:0007669"/>
    <property type="project" value="UniProtKB-KW"/>
</dbReference>
<evidence type="ECO:0000256" key="4">
    <source>
        <dbReference type="ARBA" id="ARBA00022642"/>
    </source>
</evidence>
<dbReference type="Gene3D" id="3.40.50.620">
    <property type="entry name" value="HUPs"/>
    <property type="match status" value="1"/>
</dbReference>
<evidence type="ECO:0000256" key="1">
    <source>
        <dbReference type="ARBA" id="ARBA00010574"/>
    </source>
</evidence>
<dbReference type="InterPro" id="IPR043519">
    <property type="entry name" value="NT_sf"/>
</dbReference>
<dbReference type="GO" id="GO:0004515">
    <property type="term" value="F:nicotinate-nucleotide adenylyltransferase activity"/>
    <property type="evidence" value="ECO:0007669"/>
    <property type="project" value="UniProtKB-EC"/>
</dbReference>
<keyword evidence="9 11" id="KW-0520">NAD</keyword>
<evidence type="ECO:0000256" key="11">
    <source>
        <dbReference type="RuleBase" id="RU362021"/>
    </source>
</evidence>
<dbReference type="GO" id="GO:0090071">
    <property type="term" value="P:negative regulation of ribosome biogenesis"/>
    <property type="evidence" value="ECO:0007669"/>
    <property type="project" value="TreeGrafter"/>
</dbReference>
<evidence type="ECO:0000256" key="8">
    <source>
        <dbReference type="ARBA" id="ARBA00022840"/>
    </source>
</evidence>
<keyword evidence="5 11" id="KW-0808">Transferase</keyword>
<dbReference type="STRING" id="1245745.A0A0A2VUK2"/>
<dbReference type="Pfam" id="PF02410">
    <property type="entry name" value="RsfS"/>
    <property type="match status" value="1"/>
</dbReference>
<dbReference type="PANTHER" id="PTHR21043:SF0">
    <property type="entry name" value="MITOCHONDRIAL ASSEMBLY OF RIBOSOMAL LARGE SUBUNIT PROTEIN 1"/>
    <property type="match status" value="1"/>
</dbReference>
<comment type="catalytic activity">
    <reaction evidence="10 11">
        <text>beta-nicotinamide D-ribonucleotide + ATP + H(+) = diphosphate + NAD(+)</text>
        <dbReference type="Rhea" id="RHEA:21360"/>
        <dbReference type="ChEBI" id="CHEBI:14649"/>
        <dbReference type="ChEBI" id="CHEBI:15378"/>
        <dbReference type="ChEBI" id="CHEBI:30616"/>
        <dbReference type="ChEBI" id="CHEBI:33019"/>
        <dbReference type="ChEBI" id="CHEBI:57540"/>
        <dbReference type="EC" id="2.7.7.1"/>
    </reaction>
</comment>
<dbReference type="Proteomes" id="UP000030106">
    <property type="component" value="Unassembled WGS sequence"/>
</dbReference>
<dbReference type="InterPro" id="IPR004394">
    <property type="entry name" value="Iojap/RsfS/C7orf30"/>
</dbReference>
<dbReference type="PANTHER" id="PTHR21043">
    <property type="entry name" value="IOJAP SUPERFAMILY ORTHOLOG"/>
    <property type="match status" value="1"/>
</dbReference>
<dbReference type="NCBIfam" id="TIGR00482">
    <property type="entry name" value="nicotinate (nicotinamide) nucleotide adenylyltransferase"/>
    <property type="match status" value="1"/>
</dbReference>
<keyword evidence="2" id="KW-0963">Cytoplasm</keyword>
<dbReference type="InterPro" id="IPR005248">
    <property type="entry name" value="NadD/NMNAT"/>
</dbReference>
<dbReference type="InterPro" id="IPR004821">
    <property type="entry name" value="Cyt_trans-like"/>
</dbReference>
<organism evidence="13 14">
    <name type="scientific">Beauveria bassiana D1-5</name>
    <dbReference type="NCBI Taxonomy" id="1245745"/>
    <lineage>
        <taxon>Eukaryota</taxon>
        <taxon>Fungi</taxon>
        <taxon>Dikarya</taxon>
        <taxon>Ascomycota</taxon>
        <taxon>Pezizomycotina</taxon>
        <taxon>Sordariomycetes</taxon>
        <taxon>Hypocreomycetidae</taxon>
        <taxon>Hypocreales</taxon>
        <taxon>Cordycipitaceae</taxon>
        <taxon>Beauveria</taxon>
    </lineage>
</organism>
<dbReference type="EC" id="2.7.7.18" evidence="11"/>
<dbReference type="CDD" id="cd02165">
    <property type="entry name" value="NMNAT"/>
    <property type="match status" value="1"/>
</dbReference>
<sequence length="272" mass="30693">MPNNVPPHRPQPEASSAQRKEMIELAIANHPLFTLDDRELTRTTPSWTVETLEQLRAELGPKQPLAFIIGQDSLLSLHRWHRWETLLTLCHLLVTQRPGYPLTMETPEQQAWLDENVTDAVETLHQQPAGKVFLAQTPLYDISATTIRHRLENHQSCDDLLPPDGEHLQGKALQDFIVDKIDDLKAQDIIAIDVKGKSSITDCMVICTGTSNRHVMSIAEHVVQSSREVGLSPMGVKGINASDWVVVDLGEIIVHVMQEESRQLYELEKLWS</sequence>
<comment type="pathway">
    <text evidence="11">Cofactor biosynthesis; NAD(+) biosynthesis; NAD(+) from nicotinamide D-ribonucleotide: step 1/1.</text>
</comment>
<dbReference type="UniPathway" id="UPA00253">
    <property type="reaction ID" value="UER00600"/>
</dbReference>
<comment type="similarity">
    <text evidence="1">Belongs to the Iojap/RsfS family.</text>
</comment>
<dbReference type="GO" id="GO:0009435">
    <property type="term" value="P:NAD+ biosynthetic process"/>
    <property type="evidence" value="ECO:0007669"/>
    <property type="project" value="UniProtKB-UniPathway"/>
</dbReference>
<keyword evidence="8 11" id="KW-0067">ATP-binding</keyword>
<dbReference type="GO" id="GO:0000309">
    <property type="term" value="F:nicotinamide-nucleotide adenylyltransferase activity"/>
    <property type="evidence" value="ECO:0007669"/>
    <property type="project" value="UniProtKB-EC"/>
</dbReference>
<gene>
    <name evidence="13" type="ORF">BBAD15_g2994</name>
</gene>
<name>A0A0A2VUK2_BEABA</name>
<evidence type="ECO:0000256" key="5">
    <source>
        <dbReference type="ARBA" id="ARBA00022679"/>
    </source>
</evidence>
<keyword evidence="7 11" id="KW-0547">Nucleotide-binding</keyword>
<dbReference type="FunFam" id="3.30.460.10:FF:000004">
    <property type="entry name" value="Ribosomal silencing factor RsfS"/>
    <property type="match status" value="1"/>
</dbReference>
<dbReference type="GO" id="GO:0043023">
    <property type="term" value="F:ribosomal large subunit binding"/>
    <property type="evidence" value="ECO:0007669"/>
    <property type="project" value="TreeGrafter"/>
</dbReference>
<keyword evidence="3" id="KW-0678">Repressor</keyword>
<dbReference type="Gene3D" id="3.30.460.10">
    <property type="entry name" value="Beta Polymerase, domain 2"/>
    <property type="match status" value="1"/>
</dbReference>
<dbReference type="HOGENOM" id="CLU_069765_0_0_1"/>
<dbReference type="NCBIfam" id="NF000839">
    <property type="entry name" value="PRK00071.1-1"/>
    <property type="match status" value="1"/>
</dbReference>